<dbReference type="GO" id="GO:0016787">
    <property type="term" value="F:hydrolase activity"/>
    <property type="evidence" value="ECO:0007669"/>
    <property type="project" value="UniProtKB-KW"/>
</dbReference>
<evidence type="ECO:0000313" key="2">
    <source>
        <dbReference type="EMBL" id="KAE8154370.1"/>
    </source>
</evidence>
<keyword evidence="2" id="KW-0378">Hydrolase</keyword>
<sequence>MSNWAPASPTFLVIHGAWHNPEHYAMLCNAIQRSGGETVCPYLPSCSGEIPPTQTLEDDILLIRQTAQSLLDQGKRVVAVMHSYGGMVGTDALEGLPIDQLIYVAAFVPPSGKSLTDMFDGHSAPFISIDVSVKLPTSRQMKEKELMRCRYEQDEKGVTSVPDPVPVFYQDIPTSHTTVWVEKLTTQAKSAQLKPISREAYRNIPATYIVCEDDQAIPRELQEKMVADVKRRVGVEMQMERLPAGHSPFLSMPDRTAELLINLST</sequence>
<dbReference type="Proteomes" id="UP000325780">
    <property type="component" value="Unassembled WGS sequence"/>
</dbReference>
<dbReference type="PANTHER" id="PTHR37017">
    <property type="entry name" value="AB HYDROLASE-1 DOMAIN-CONTAINING PROTEIN-RELATED"/>
    <property type="match status" value="1"/>
</dbReference>
<protein>
    <submittedName>
        <fullName evidence="2">Alpha/beta-hydrolase</fullName>
    </submittedName>
</protein>
<dbReference type="InterPro" id="IPR000073">
    <property type="entry name" value="AB_hydrolase_1"/>
</dbReference>
<name>A0A5N6U745_ASPAV</name>
<dbReference type="InterPro" id="IPR029058">
    <property type="entry name" value="AB_hydrolase_fold"/>
</dbReference>
<proteinExistence type="predicted"/>
<reference evidence="2 3" key="1">
    <citation type="submission" date="2019-04" db="EMBL/GenBank/DDBJ databases">
        <title>Friends and foes A comparative genomics study of 23 Aspergillus species from section Flavi.</title>
        <authorList>
            <consortium name="DOE Joint Genome Institute"/>
            <person name="Kjaerbolling I."/>
            <person name="Vesth T."/>
            <person name="Frisvad J.C."/>
            <person name="Nybo J.L."/>
            <person name="Theobald S."/>
            <person name="Kildgaard S."/>
            <person name="Isbrandt T."/>
            <person name="Kuo A."/>
            <person name="Sato A."/>
            <person name="Lyhne E.K."/>
            <person name="Kogle M.E."/>
            <person name="Wiebenga A."/>
            <person name="Kun R.S."/>
            <person name="Lubbers R.J."/>
            <person name="Makela M.R."/>
            <person name="Barry K."/>
            <person name="Chovatia M."/>
            <person name="Clum A."/>
            <person name="Daum C."/>
            <person name="Haridas S."/>
            <person name="He G."/>
            <person name="LaButti K."/>
            <person name="Lipzen A."/>
            <person name="Mondo S."/>
            <person name="Riley R."/>
            <person name="Salamov A."/>
            <person name="Simmons B.A."/>
            <person name="Magnuson J.K."/>
            <person name="Henrissat B."/>
            <person name="Mortensen U.H."/>
            <person name="Larsen T.O."/>
            <person name="Devries R.P."/>
            <person name="Grigoriev I.V."/>
            <person name="Machida M."/>
            <person name="Baker S.E."/>
            <person name="Andersen M.R."/>
        </authorList>
    </citation>
    <scope>NUCLEOTIDE SEQUENCE [LARGE SCALE GENOMIC DNA]</scope>
    <source>
        <strain evidence="2 3">IBT 18842</strain>
    </source>
</reference>
<dbReference type="InterPro" id="IPR052897">
    <property type="entry name" value="Sec-Metab_Biosynth_Hydrolase"/>
</dbReference>
<dbReference type="PANTHER" id="PTHR37017:SF11">
    <property type="entry name" value="ESTERASE_LIPASE_THIOESTERASE DOMAIN-CONTAINING PROTEIN"/>
    <property type="match status" value="1"/>
</dbReference>
<feature type="domain" description="AB hydrolase-1" evidence="1">
    <location>
        <begin position="12"/>
        <end position="258"/>
    </location>
</feature>
<evidence type="ECO:0000259" key="1">
    <source>
        <dbReference type="Pfam" id="PF12697"/>
    </source>
</evidence>
<accession>A0A5N6U745</accession>
<evidence type="ECO:0000313" key="3">
    <source>
        <dbReference type="Proteomes" id="UP000325780"/>
    </source>
</evidence>
<dbReference type="SUPFAM" id="SSF53474">
    <property type="entry name" value="alpha/beta-Hydrolases"/>
    <property type="match status" value="1"/>
</dbReference>
<dbReference type="AlphaFoldDB" id="A0A5N6U745"/>
<dbReference type="EMBL" id="ML742030">
    <property type="protein sequence ID" value="KAE8154370.1"/>
    <property type="molecule type" value="Genomic_DNA"/>
</dbReference>
<dbReference type="Gene3D" id="3.40.50.1820">
    <property type="entry name" value="alpha/beta hydrolase"/>
    <property type="match status" value="1"/>
</dbReference>
<organism evidence="2 3">
    <name type="scientific">Aspergillus avenaceus</name>
    <dbReference type="NCBI Taxonomy" id="36643"/>
    <lineage>
        <taxon>Eukaryota</taxon>
        <taxon>Fungi</taxon>
        <taxon>Dikarya</taxon>
        <taxon>Ascomycota</taxon>
        <taxon>Pezizomycotina</taxon>
        <taxon>Eurotiomycetes</taxon>
        <taxon>Eurotiomycetidae</taxon>
        <taxon>Eurotiales</taxon>
        <taxon>Aspergillaceae</taxon>
        <taxon>Aspergillus</taxon>
        <taxon>Aspergillus subgen. Circumdati</taxon>
    </lineage>
</organism>
<keyword evidence="3" id="KW-1185">Reference proteome</keyword>
<dbReference type="Pfam" id="PF12697">
    <property type="entry name" value="Abhydrolase_6"/>
    <property type="match status" value="1"/>
</dbReference>
<gene>
    <name evidence="2" type="ORF">BDV25DRAFT_148006</name>
</gene>
<dbReference type="OrthoDB" id="1263307at2759"/>